<dbReference type="Proteomes" id="UP001228376">
    <property type="component" value="Unassembled WGS sequence"/>
</dbReference>
<feature type="domain" description="AB hydrolase-1" evidence="1">
    <location>
        <begin position="254"/>
        <end position="327"/>
    </location>
</feature>
<dbReference type="InterPro" id="IPR000073">
    <property type="entry name" value="AB_hydrolase_1"/>
</dbReference>
<keyword evidence="2" id="KW-0378">Hydrolase</keyword>
<name>A0ABU5CEE3_9BACI</name>
<dbReference type="EMBL" id="JAROCA020000001">
    <property type="protein sequence ID" value="MDY0404679.1"/>
    <property type="molecule type" value="Genomic_DNA"/>
</dbReference>
<reference evidence="2 3" key="1">
    <citation type="submission" date="2023-10" db="EMBL/GenBank/DDBJ databases">
        <title>179-bfca-hs.</title>
        <authorList>
            <person name="Miliotis G."/>
            <person name="Sengupta P."/>
            <person name="Hameed A."/>
            <person name="Chuvochina M."/>
            <person name="Mcdonagh F."/>
            <person name="Simpson A.C."/>
            <person name="Singh N.K."/>
            <person name="Rekha P.D."/>
            <person name="Raman K."/>
            <person name="Hugenholtz P."/>
            <person name="Venkateswaran K."/>
        </authorList>
    </citation>
    <scope>NUCLEOTIDE SEQUENCE [LARGE SCALE GENOMIC DNA]</scope>
    <source>
        <strain evidence="2 3">179-BFC-A-HS</strain>
    </source>
</reference>
<accession>A0ABU5CEE3</accession>
<dbReference type="Gene3D" id="3.40.50.1820">
    <property type="entry name" value="alpha/beta hydrolase"/>
    <property type="match status" value="1"/>
</dbReference>
<evidence type="ECO:0000259" key="1">
    <source>
        <dbReference type="Pfam" id="PF00561"/>
    </source>
</evidence>
<evidence type="ECO:0000313" key="2">
    <source>
        <dbReference type="EMBL" id="MDY0404679.1"/>
    </source>
</evidence>
<dbReference type="InterPro" id="IPR029058">
    <property type="entry name" value="AB_hydrolase_fold"/>
</dbReference>
<dbReference type="Pfam" id="PF00561">
    <property type="entry name" value="Abhydrolase_1"/>
    <property type="match status" value="1"/>
</dbReference>
<comment type="caution">
    <text evidence="2">The sequence shown here is derived from an EMBL/GenBank/DDBJ whole genome shotgun (WGS) entry which is preliminary data.</text>
</comment>
<dbReference type="RefSeq" id="WP_306066875.1">
    <property type="nucleotide sequence ID" value="NZ_JAROCA020000001.1"/>
</dbReference>
<protein>
    <submittedName>
        <fullName evidence="2">Alpha/beta fold hydrolase</fullName>
    </submittedName>
</protein>
<dbReference type="GO" id="GO:0016787">
    <property type="term" value="F:hydrolase activity"/>
    <property type="evidence" value="ECO:0007669"/>
    <property type="project" value="UniProtKB-KW"/>
</dbReference>
<dbReference type="SUPFAM" id="SSF53474">
    <property type="entry name" value="alpha/beta-Hydrolases"/>
    <property type="match status" value="1"/>
</dbReference>
<proteinExistence type="predicted"/>
<sequence>MGVYGRDPLVEQLLASHLSEANSIVASAGSVLLKKRMQSGWASVGYGSISASADKTVLMFDPEEINDTISGWISQFETLRETVIARYEAIKEPDAADLFKLTQILNDIAFIQDAYGRLKNEVLDVEQAFENTVRVYRSPLRQALNDATLLYNRLNDIKGDYADFANVSVYVHGIESDGSDFLEDVKEVAEDGDFIIHQLRNSDKVYYIKDRDGIREVDSYADLNEFDKIKAQKGRLHIVYDTEHKNEHRQETSDDLVEMLTGMGLVNDATKIDMFAHSYGGRRSFQFAMDYPEHVRSVTTIGTPYDKNTLGKVANWLPSWGWVQNVANFFGKEPSEYSGYLDPNPKNQRTDDGVDHSNVYTDMASEDLIEDINHLKAANPQVYAQFQDIDFTAVAGYRIEGAATYPYIRETTSDDVVSVKSQLAESLGDTIDERIKYEVEGSGMLTNPGHVNEIRDEDFVNLIRQVNKSQKE</sequence>
<evidence type="ECO:0000313" key="3">
    <source>
        <dbReference type="Proteomes" id="UP001228376"/>
    </source>
</evidence>
<keyword evidence="3" id="KW-1185">Reference proteome</keyword>
<organism evidence="2 3">
    <name type="scientific">Tigheibacillus jepli</name>
    <dbReference type="NCBI Taxonomy" id="3035914"/>
    <lineage>
        <taxon>Bacteria</taxon>
        <taxon>Bacillati</taxon>
        <taxon>Bacillota</taxon>
        <taxon>Bacilli</taxon>
        <taxon>Bacillales</taxon>
        <taxon>Bacillaceae</taxon>
        <taxon>Tigheibacillus</taxon>
    </lineage>
</organism>
<gene>
    <name evidence="2" type="ORF">P5G51_004030</name>
</gene>